<keyword evidence="2 5" id="KW-0694">RNA-binding</keyword>
<dbReference type="PANTHER" id="PTHR33284">
    <property type="entry name" value="RIBOSOMAL PROTEIN L25/GLN-TRNA SYNTHETASE, ANTI-CODON-BINDING DOMAIN-CONTAINING PROTEIN"/>
    <property type="match status" value="1"/>
</dbReference>
<dbReference type="InterPro" id="IPR001021">
    <property type="entry name" value="Ribosomal_bL25_long"/>
</dbReference>
<organism evidence="9 10">
    <name type="scientific">Phormidium yuhuli AB48</name>
    <dbReference type="NCBI Taxonomy" id="2940671"/>
    <lineage>
        <taxon>Bacteria</taxon>
        <taxon>Bacillati</taxon>
        <taxon>Cyanobacteriota</taxon>
        <taxon>Cyanophyceae</taxon>
        <taxon>Oscillatoriophycideae</taxon>
        <taxon>Oscillatoriales</taxon>
        <taxon>Oscillatoriaceae</taxon>
        <taxon>Phormidium</taxon>
        <taxon>Phormidium yuhuli</taxon>
    </lineage>
</organism>
<dbReference type="InterPro" id="IPR029751">
    <property type="entry name" value="Ribosomal_L25_dom"/>
</dbReference>
<name>A0ABY5AQC3_9CYAN</name>
<dbReference type="InterPro" id="IPR037121">
    <property type="entry name" value="Ribosomal_bL25_C"/>
</dbReference>
<dbReference type="PANTHER" id="PTHR33284:SF1">
    <property type="entry name" value="RIBOSOMAL PROTEIN L25_GLN-TRNA SYNTHETASE, ANTI-CODON-BINDING DOMAIN-CONTAINING PROTEIN"/>
    <property type="match status" value="1"/>
</dbReference>
<dbReference type="InterPro" id="IPR020930">
    <property type="entry name" value="Ribosomal_uL5_bac-type"/>
</dbReference>
<evidence type="ECO:0000256" key="3">
    <source>
        <dbReference type="ARBA" id="ARBA00022980"/>
    </source>
</evidence>
<dbReference type="NCBIfam" id="NF004612">
    <property type="entry name" value="PRK05943.1"/>
    <property type="match status" value="1"/>
</dbReference>
<dbReference type="Pfam" id="PF14693">
    <property type="entry name" value="Ribosomal_TL5_C"/>
    <property type="match status" value="1"/>
</dbReference>
<feature type="region of interest" description="Disordered" evidence="6">
    <location>
        <begin position="189"/>
        <end position="212"/>
    </location>
</feature>
<evidence type="ECO:0000256" key="2">
    <source>
        <dbReference type="ARBA" id="ARBA00022884"/>
    </source>
</evidence>
<dbReference type="CDD" id="cd00495">
    <property type="entry name" value="Ribosomal_L25_TL5_CTC"/>
    <property type="match status" value="1"/>
</dbReference>
<evidence type="ECO:0000256" key="4">
    <source>
        <dbReference type="ARBA" id="ARBA00023274"/>
    </source>
</evidence>
<keyword evidence="1 5" id="KW-0699">rRNA-binding</keyword>
<dbReference type="NCBIfam" id="TIGR00731">
    <property type="entry name" value="bL25_bact_ctc"/>
    <property type="match status" value="1"/>
</dbReference>
<feature type="domain" description="Large ribosomal subunit protein bL25 L25" evidence="7">
    <location>
        <begin position="6"/>
        <end position="93"/>
    </location>
</feature>
<evidence type="ECO:0000313" key="9">
    <source>
        <dbReference type="EMBL" id="USR91424.1"/>
    </source>
</evidence>
<reference evidence="9" key="1">
    <citation type="submission" date="2022-06" db="EMBL/GenBank/DDBJ databases">
        <title>Genome sequence of Phormidium yuhuli AB48 isolated from an industrial photobioreactor environment.</title>
        <authorList>
            <person name="Qiu Y."/>
            <person name="Noonan A.J.C."/>
            <person name="Dofher K."/>
            <person name="Koch M."/>
            <person name="Kieft B."/>
            <person name="Lin X."/>
            <person name="Ziels R.M."/>
            <person name="Hallam S.J."/>
        </authorList>
    </citation>
    <scope>NUCLEOTIDE SEQUENCE</scope>
    <source>
        <strain evidence="9">AB48</strain>
    </source>
</reference>
<protein>
    <recommendedName>
        <fullName evidence="5">Large ribosomal subunit protein bL25</fullName>
    </recommendedName>
    <alternativeName>
        <fullName evidence="5">General stress protein CTC</fullName>
    </alternativeName>
</protein>
<evidence type="ECO:0000256" key="6">
    <source>
        <dbReference type="SAM" id="MobiDB-lite"/>
    </source>
</evidence>
<keyword evidence="3 5" id="KW-0689">Ribosomal protein</keyword>
<keyword evidence="4 5" id="KW-0687">Ribonucleoprotein</keyword>
<keyword evidence="10" id="KW-1185">Reference proteome</keyword>
<comment type="similarity">
    <text evidence="5">Belongs to the bacterial ribosomal protein bL25 family. CTC subfamily.</text>
</comment>
<dbReference type="Proteomes" id="UP001056708">
    <property type="component" value="Chromosome"/>
</dbReference>
<evidence type="ECO:0000256" key="5">
    <source>
        <dbReference type="HAMAP-Rule" id="MF_01334"/>
    </source>
</evidence>
<evidence type="ECO:0000259" key="8">
    <source>
        <dbReference type="Pfam" id="PF14693"/>
    </source>
</evidence>
<dbReference type="Pfam" id="PF01386">
    <property type="entry name" value="Ribosomal_L25p"/>
    <property type="match status" value="1"/>
</dbReference>
<feature type="domain" description="Large ribosomal subunit protein bL25 beta" evidence="8">
    <location>
        <begin position="102"/>
        <end position="185"/>
    </location>
</feature>
<evidence type="ECO:0000256" key="1">
    <source>
        <dbReference type="ARBA" id="ARBA00022730"/>
    </source>
</evidence>
<evidence type="ECO:0000313" key="10">
    <source>
        <dbReference type="Proteomes" id="UP001056708"/>
    </source>
</evidence>
<dbReference type="Gene3D" id="2.40.240.10">
    <property type="entry name" value="Ribosomal Protein L25, Chain P"/>
    <property type="match status" value="1"/>
</dbReference>
<gene>
    <name evidence="5" type="primary">rplY</name>
    <name evidence="5" type="synonym">ctc</name>
    <name evidence="9" type="ORF">NEA10_01400</name>
</gene>
<dbReference type="InterPro" id="IPR020057">
    <property type="entry name" value="Ribosomal_bL25_b-dom"/>
</dbReference>
<accession>A0ABY5AQC3</accession>
<dbReference type="HAMAP" id="MF_01334">
    <property type="entry name" value="Ribosomal_bL25_CTC"/>
    <property type="match status" value="1"/>
</dbReference>
<comment type="subunit">
    <text evidence="5">Part of the 50S ribosomal subunit; part of the 5S rRNA/L5/L18/L25 subcomplex. Contacts the 5S rRNA. Binds to the 5S rRNA independently of L5 and L18.</text>
</comment>
<dbReference type="GO" id="GO:0005840">
    <property type="term" value="C:ribosome"/>
    <property type="evidence" value="ECO:0007669"/>
    <property type="project" value="UniProtKB-KW"/>
</dbReference>
<dbReference type="EMBL" id="CP098611">
    <property type="protein sequence ID" value="USR91424.1"/>
    <property type="molecule type" value="Genomic_DNA"/>
</dbReference>
<dbReference type="NCBIfam" id="NF004139">
    <property type="entry name" value="PRK05618.4-2"/>
    <property type="match status" value="1"/>
</dbReference>
<dbReference type="InterPro" id="IPR020056">
    <property type="entry name" value="Rbsml_bL25/Gln-tRNA_synth_N"/>
</dbReference>
<comment type="function">
    <text evidence="5">This is one of the proteins that binds to the 5S RNA in the ribosome where it forms part of the central protuberance.</text>
</comment>
<dbReference type="SUPFAM" id="SSF50715">
    <property type="entry name" value="Ribosomal protein L25-like"/>
    <property type="match status" value="1"/>
</dbReference>
<proteinExistence type="inferred from homology"/>
<dbReference type="InterPro" id="IPR011035">
    <property type="entry name" value="Ribosomal_bL25/Gln-tRNA_synth"/>
</dbReference>
<dbReference type="Gene3D" id="2.170.120.20">
    <property type="entry name" value="Ribosomal protein L25, beta domain"/>
    <property type="match status" value="1"/>
</dbReference>
<dbReference type="RefSeq" id="WP_252663448.1">
    <property type="nucleotide sequence ID" value="NZ_CP098611.1"/>
</dbReference>
<evidence type="ECO:0000259" key="7">
    <source>
        <dbReference type="Pfam" id="PF01386"/>
    </source>
</evidence>
<sequence>MQLTVECKSRPDGSKPKALRREGLVPAVLYGHDGTNSLELVVDEKSVQQLLKDPNVSNSLIKVTVADGGWSGQTLLREVQMHPWRGYPYHLSFFSIASQATVQVDLPLNFVGEPVGVIRDGGIMETQVNDVAVECAPDNIPETIDIDVSALEMGGSMHLSEVTFPEGVAPVTDTDLLLVTIQAPRVAQTEEGASATSEASKLLDALQEASED</sequence>